<accession>A0AAV8U2Y0</accession>
<name>A0AAV8U2Y0_9ROSI</name>
<gene>
    <name evidence="1" type="ORF">K2173_027895</name>
</gene>
<dbReference type="EMBL" id="JAIWQS010000002">
    <property type="protein sequence ID" value="KAJ8772718.1"/>
    <property type="molecule type" value="Genomic_DNA"/>
</dbReference>
<organism evidence="1 2">
    <name type="scientific">Erythroxylum novogranatense</name>
    <dbReference type="NCBI Taxonomy" id="1862640"/>
    <lineage>
        <taxon>Eukaryota</taxon>
        <taxon>Viridiplantae</taxon>
        <taxon>Streptophyta</taxon>
        <taxon>Embryophyta</taxon>
        <taxon>Tracheophyta</taxon>
        <taxon>Spermatophyta</taxon>
        <taxon>Magnoliopsida</taxon>
        <taxon>eudicotyledons</taxon>
        <taxon>Gunneridae</taxon>
        <taxon>Pentapetalae</taxon>
        <taxon>rosids</taxon>
        <taxon>fabids</taxon>
        <taxon>Malpighiales</taxon>
        <taxon>Erythroxylaceae</taxon>
        <taxon>Erythroxylum</taxon>
    </lineage>
</organism>
<evidence type="ECO:0000313" key="1">
    <source>
        <dbReference type="EMBL" id="KAJ8772718.1"/>
    </source>
</evidence>
<protein>
    <submittedName>
        <fullName evidence="1">Uncharacterized protein</fullName>
    </submittedName>
</protein>
<dbReference type="AlphaFoldDB" id="A0AAV8U2Y0"/>
<comment type="caution">
    <text evidence="1">The sequence shown here is derived from an EMBL/GenBank/DDBJ whole genome shotgun (WGS) entry which is preliminary data.</text>
</comment>
<reference evidence="1 2" key="1">
    <citation type="submission" date="2021-09" db="EMBL/GenBank/DDBJ databases">
        <title>Genomic insights and catalytic innovation underlie evolution of tropane alkaloids biosynthesis.</title>
        <authorList>
            <person name="Wang Y.-J."/>
            <person name="Tian T."/>
            <person name="Huang J.-P."/>
            <person name="Huang S.-X."/>
        </authorList>
    </citation>
    <scope>NUCLEOTIDE SEQUENCE [LARGE SCALE GENOMIC DNA]</scope>
    <source>
        <strain evidence="1">KIB-2018</strain>
        <tissue evidence="1">Leaf</tissue>
    </source>
</reference>
<dbReference type="Proteomes" id="UP001159364">
    <property type="component" value="Linkage Group LG02"/>
</dbReference>
<sequence>MQKVDNLKQLIEDQDRNFTDLVHCPFAQLGFEIFEVLGFYCLSAIGCGGVGKEQNESWVSLHQELRV</sequence>
<keyword evidence="2" id="KW-1185">Reference proteome</keyword>
<evidence type="ECO:0000313" key="2">
    <source>
        <dbReference type="Proteomes" id="UP001159364"/>
    </source>
</evidence>
<proteinExistence type="predicted"/>